<dbReference type="AlphaFoldDB" id="A0A5B7CY57"/>
<name>A0A5B7CY57_PORTR</name>
<feature type="compositionally biased region" description="Pro residues" evidence="1">
    <location>
        <begin position="10"/>
        <end position="19"/>
    </location>
</feature>
<comment type="caution">
    <text evidence="2">The sequence shown here is derived from an EMBL/GenBank/DDBJ whole genome shotgun (WGS) entry which is preliminary data.</text>
</comment>
<protein>
    <submittedName>
        <fullName evidence="2">Uncharacterized protein</fullName>
    </submittedName>
</protein>
<feature type="region of interest" description="Disordered" evidence="1">
    <location>
        <begin position="1"/>
        <end position="35"/>
    </location>
</feature>
<keyword evidence="3" id="KW-1185">Reference proteome</keyword>
<proteinExistence type="predicted"/>
<reference evidence="2 3" key="1">
    <citation type="submission" date="2019-05" db="EMBL/GenBank/DDBJ databases">
        <title>Another draft genome of Portunus trituberculatus and its Hox gene families provides insights of decapod evolution.</title>
        <authorList>
            <person name="Jeong J.-H."/>
            <person name="Song I."/>
            <person name="Kim S."/>
            <person name="Choi T."/>
            <person name="Kim D."/>
            <person name="Ryu S."/>
            <person name="Kim W."/>
        </authorList>
    </citation>
    <scope>NUCLEOTIDE SEQUENCE [LARGE SCALE GENOMIC DNA]</scope>
    <source>
        <tissue evidence="2">Muscle</tissue>
    </source>
</reference>
<evidence type="ECO:0000256" key="1">
    <source>
        <dbReference type="SAM" id="MobiDB-lite"/>
    </source>
</evidence>
<sequence length="103" mass="11436">MYFIMTGGRPPRPPSPVRPPRPRPHPPLTTTTPTSTHHYILQEPRFSEFGCHLAYFCVVCGVASPADLLQDPQASVWQTTEGANEVCARQLKGRVPSFHHDGC</sequence>
<gene>
    <name evidence="2" type="ORF">E2C01_007064</name>
</gene>
<organism evidence="2 3">
    <name type="scientific">Portunus trituberculatus</name>
    <name type="common">Swimming crab</name>
    <name type="synonym">Neptunus trituberculatus</name>
    <dbReference type="NCBI Taxonomy" id="210409"/>
    <lineage>
        <taxon>Eukaryota</taxon>
        <taxon>Metazoa</taxon>
        <taxon>Ecdysozoa</taxon>
        <taxon>Arthropoda</taxon>
        <taxon>Crustacea</taxon>
        <taxon>Multicrustacea</taxon>
        <taxon>Malacostraca</taxon>
        <taxon>Eumalacostraca</taxon>
        <taxon>Eucarida</taxon>
        <taxon>Decapoda</taxon>
        <taxon>Pleocyemata</taxon>
        <taxon>Brachyura</taxon>
        <taxon>Eubrachyura</taxon>
        <taxon>Portunoidea</taxon>
        <taxon>Portunidae</taxon>
        <taxon>Portuninae</taxon>
        <taxon>Portunus</taxon>
    </lineage>
</organism>
<dbReference type="Proteomes" id="UP000324222">
    <property type="component" value="Unassembled WGS sequence"/>
</dbReference>
<evidence type="ECO:0000313" key="2">
    <source>
        <dbReference type="EMBL" id="MPC14299.1"/>
    </source>
</evidence>
<accession>A0A5B7CY57</accession>
<evidence type="ECO:0000313" key="3">
    <source>
        <dbReference type="Proteomes" id="UP000324222"/>
    </source>
</evidence>
<dbReference type="EMBL" id="VSRR010000342">
    <property type="protein sequence ID" value="MPC14299.1"/>
    <property type="molecule type" value="Genomic_DNA"/>
</dbReference>